<organism evidence="23 24">
    <name type="scientific">Anopheles christyi</name>
    <dbReference type="NCBI Taxonomy" id="43041"/>
    <lineage>
        <taxon>Eukaryota</taxon>
        <taxon>Metazoa</taxon>
        <taxon>Ecdysozoa</taxon>
        <taxon>Arthropoda</taxon>
        <taxon>Hexapoda</taxon>
        <taxon>Insecta</taxon>
        <taxon>Pterygota</taxon>
        <taxon>Neoptera</taxon>
        <taxon>Endopterygota</taxon>
        <taxon>Diptera</taxon>
        <taxon>Nematocera</taxon>
        <taxon>Culicoidea</taxon>
        <taxon>Culicidae</taxon>
        <taxon>Anophelinae</taxon>
        <taxon>Anopheles</taxon>
    </lineage>
</organism>
<feature type="domain" description="EGF-like" evidence="22">
    <location>
        <begin position="1387"/>
        <end position="1423"/>
    </location>
</feature>
<dbReference type="Pfam" id="PF22624">
    <property type="entry name" value="AASDHPPT_N"/>
    <property type="match status" value="1"/>
</dbReference>
<keyword evidence="7" id="KW-0808">Transferase</keyword>
<dbReference type="InterPro" id="IPR001791">
    <property type="entry name" value="Laminin_G"/>
</dbReference>
<dbReference type="Pfam" id="PF00008">
    <property type="entry name" value="EGF"/>
    <property type="match status" value="1"/>
</dbReference>
<evidence type="ECO:0000256" key="19">
    <source>
        <dbReference type="SAM" id="Phobius"/>
    </source>
</evidence>
<evidence type="ECO:0000256" key="5">
    <source>
        <dbReference type="ARBA" id="ARBA00016301"/>
    </source>
</evidence>
<dbReference type="STRING" id="43041.A0A182JQX7"/>
<dbReference type="InterPro" id="IPR050372">
    <property type="entry name" value="Neurexin-related_CASP"/>
</dbReference>
<dbReference type="InterPro" id="IPR000421">
    <property type="entry name" value="FA58C"/>
</dbReference>
<name>A0A182JQX7_9DIPT</name>
<comment type="similarity">
    <text evidence="3">Belongs to the P-Pant transferase superfamily. AcpS family.</text>
</comment>
<dbReference type="GO" id="GO:0016020">
    <property type="term" value="C:membrane"/>
    <property type="evidence" value="ECO:0007669"/>
    <property type="project" value="UniProtKB-SubCell"/>
</dbReference>
<dbReference type="Gene3D" id="2.60.120.1000">
    <property type="match status" value="1"/>
</dbReference>
<dbReference type="Gene3D" id="2.60.120.260">
    <property type="entry name" value="Galactose-binding domain-like"/>
    <property type="match status" value="2"/>
</dbReference>
<keyword evidence="13" id="KW-1015">Disulfide bond</keyword>
<evidence type="ECO:0000256" key="1">
    <source>
        <dbReference type="ARBA" id="ARBA00004282"/>
    </source>
</evidence>
<dbReference type="Pfam" id="PF02210">
    <property type="entry name" value="Laminin_G_2"/>
    <property type="match status" value="4"/>
</dbReference>
<dbReference type="SUPFAM" id="SSF49785">
    <property type="entry name" value="Galactose-binding domain-like"/>
    <property type="match status" value="2"/>
</dbReference>
<dbReference type="PROSITE" id="PS50022">
    <property type="entry name" value="FA58C_3"/>
    <property type="match status" value="2"/>
</dbReference>
<comment type="catalytic activity">
    <reaction evidence="16">
        <text>apo-[ACP] + CoA = holo-[ACP] + adenosine 3',5'-bisphosphate + H(+)</text>
        <dbReference type="Rhea" id="RHEA:12068"/>
        <dbReference type="Rhea" id="RHEA-COMP:9685"/>
        <dbReference type="Rhea" id="RHEA-COMP:9690"/>
        <dbReference type="ChEBI" id="CHEBI:15378"/>
        <dbReference type="ChEBI" id="CHEBI:29999"/>
        <dbReference type="ChEBI" id="CHEBI:57287"/>
        <dbReference type="ChEBI" id="CHEBI:58343"/>
        <dbReference type="ChEBI" id="CHEBI:64479"/>
        <dbReference type="EC" id="2.7.8.7"/>
    </reaction>
    <physiologicalReaction direction="left-to-right" evidence="16">
        <dbReference type="Rhea" id="RHEA:12069"/>
    </physiologicalReaction>
</comment>
<feature type="domain" description="Laminin G" evidence="21">
    <location>
        <begin position="1427"/>
        <end position="1607"/>
    </location>
</feature>
<evidence type="ECO:0000256" key="7">
    <source>
        <dbReference type="ARBA" id="ARBA00022679"/>
    </source>
</evidence>
<evidence type="ECO:0000256" key="2">
    <source>
        <dbReference type="ARBA" id="ARBA00004479"/>
    </source>
</evidence>
<keyword evidence="6 18" id="KW-0245">EGF-like domain</keyword>
<feature type="domain" description="Laminin G" evidence="21">
    <location>
        <begin position="1220"/>
        <end position="1386"/>
    </location>
</feature>
<dbReference type="SMART" id="SM00282">
    <property type="entry name" value="LamG"/>
    <property type="match status" value="4"/>
</dbReference>
<evidence type="ECO:0000256" key="16">
    <source>
        <dbReference type="ARBA" id="ARBA00048641"/>
    </source>
</evidence>
<evidence type="ECO:0000256" key="14">
    <source>
        <dbReference type="ARBA" id="ARBA00030484"/>
    </source>
</evidence>
<feature type="transmembrane region" description="Helical" evidence="19">
    <location>
        <begin position="1641"/>
        <end position="1661"/>
    </location>
</feature>
<dbReference type="SUPFAM" id="SSF49899">
    <property type="entry name" value="Concanavalin A-like lectins/glucanases"/>
    <property type="match status" value="4"/>
</dbReference>
<accession>A0A182JQX7</accession>
<evidence type="ECO:0000256" key="10">
    <source>
        <dbReference type="ARBA" id="ARBA00022949"/>
    </source>
</evidence>
<comment type="catalytic activity">
    <reaction evidence="17">
        <text>apo-[ACP] + acetyl-CoA = acetyl-[ACP] + adenosine 3',5'-bisphosphate + H(+)</text>
        <dbReference type="Rhea" id="RHEA:46564"/>
        <dbReference type="Rhea" id="RHEA-COMP:9621"/>
        <dbReference type="Rhea" id="RHEA-COMP:9690"/>
        <dbReference type="ChEBI" id="CHEBI:15378"/>
        <dbReference type="ChEBI" id="CHEBI:29999"/>
        <dbReference type="ChEBI" id="CHEBI:57288"/>
        <dbReference type="ChEBI" id="CHEBI:58343"/>
        <dbReference type="ChEBI" id="CHEBI:78446"/>
    </reaction>
    <physiologicalReaction direction="left-to-right" evidence="17">
        <dbReference type="Rhea" id="RHEA:46565"/>
    </physiologicalReaction>
</comment>
<comment type="caution">
    <text evidence="18">Lacks conserved residue(s) required for the propagation of feature annotation.</text>
</comment>
<comment type="similarity">
    <text evidence="4">Belongs to the neurexin family.</text>
</comment>
<dbReference type="InterPro" id="IPR008278">
    <property type="entry name" value="4-PPantetheinyl_Trfase_dom"/>
</dbReference>
<evidence type="ECO:0000313" key="23">
    <source>
        <dbReference type="EnsemblMetazoa" id="ACHR000909-PA"/>
    </source>
</evidence>
<dbReference type="InterPro" id="IPR055066">
    <property type="entry name" value="AASDHPPT_N"/>
</dbReference>
<evidence type="ECO:0000256" key="13">
    <source>
        <dbReference type="ARBA" id="ARBA00023157"/>
    </source>
</evidence>
<feature type="domain" description="F5/8 type C" evidence="20">
    <location>
        <begin position="500"/>
        <end position="608"/>
    </location>
</feature>
<dbReference type="Pfam" id="PF00754">
    <property type="entry name" value="F5_F8_type_C"/>
    <property type="match status" value="2"/>
</dbReference>
<keyword evidence="24" id="KW-1185">Reference proteome</keyword>
<evidence type="ECO:0000313" key="24">
    <source>
        <dbReference type="Proteomes" id="UP000075881"/>
    </source>
</evidence>
<dbReference type="PANTHER" id="PTHR15036">
    <property type="entry name" value="PIKACHURIN-LIKE PROTEIN"/>
    <property type="match status" value="1"/>
</dbReference>
<dbReference type="FunFam" id="3.90.470.20:FF:000003">
    <property type="entry name" value="L-aminoadipate-semialdehyde dehydrogenase-phosphopantetheinyl transferase"/>
    <property type="match status" value="1"/>
</dbReference>
<dbReference type="InterPro" id="IPR037143">
    <property type="entry name" value="4-PPantetheinyl_Trfase_dom_sf"/>
</dbReference>
<sequence>MKSKYYQKDSYSEYDCNEPLLEHAVLSATSQLRERGPENARLNEIMAEVYRSMCTLAYCQKDKVGFGEASGATCSRTMSLRNGGHVRWAFDLAGWRPSLADLLLATSCIQPEEKITLQRFVFRDDFNASIIGRLMMRRFVQLATDLAYDEIKFERDSKGKPFLKNEGVAVDFNVSHQGRYAVLAGMATNVMAKSGTGPTPKIGVDVMKIEYGGGKPLDEFFRLMTRNFSDDEWRYIRGHDDNNAQLEAFMRNWCLKESYVKNVGVGITVDLRKISFRIQTEVLARDRVVYDTTLRVNSEPMSNWRFEESLIDRDHCVAVSLENLPVEQDLSGNCFEVIDFKTLVEDHRPLLAIDENYCEGIISKVYKKTNAQCILFTKQCHLPVSRLFVVTQLFKGGYSWTAQQSDFDQQFIVDLGDVRNITRIETQGRPHSNEYLTEYSISYGFNGLDYIDYREPGGNTKVKRSGKNHRHEERNKHVRAIMHWWEWCTVTRLLPMPSRSAWTPIENTYFHFLTIDMGERKMVRKIATAGRVTTSECVTEYIVQYSDDGELWKSVTDSNGEEQLFKGNRDGDSVRMNSFEVPIIAQWVRINPTRWQNRISLRAELYGCRYESESIYFNGTGLVRYDLLRDPIAATRESIRFRFKTAHPNGVLLYSRGTQGDYFALQIKDNRMVLNVDLGAKIMTSLSVGSLLDDNIWHDVVISRNRRDIIFSVDRVIVQRRIKGEFDKLNLNREFYIGGVPNLQEGLVIQHNFTGCIENLHFNATNFIREMKDAFYDGEHLRYKMTHVTYNCPEPPINPVTFLTRGSHAKLKGYYSSKQFNVSFAFRTYEEKGLMLHHDFLQGSVQVFLEDGKVKVRLKEDNYEHNPGTILDNYEEQFNDGNWHHMMLTIKKNSLVLSIDDRPMETTKLIDITTGTLYYIGGGKTKDGFVGCMRSFAIDGNYRVPTDWKDEEYCCKGEILFDACHMLDRCNPNPCKHSGICKQNSMEFTCDCAGTGYAGAVCHTPMNALSCQAFKNVHDVKQRQRIEIDVDGSGPLAPFPVTCEFYSDGRVVTVLSHSSEHTTRVDGFAEPGSFEQNIIYEADLPQIEALLNRSTECWQTLTYACRSSRLFNSPSDPENFRPYAWWVSRHNQPMDYWAGALPGSRKCQCGVVGDCIDPTKWCNCDANSLDWQEDGGDIREKEYLPVRGLRFGDTGTPVDEKLGRYTLGPLRCAGDSLFNNEVTFRIADATIDLPPFDMGHSGDIYFEFKTTIENAVLLHARGPTDFIRLDIVGGTKLLFEYQAGTGTQKVYVEMSNKLNDDRWHSVSVERNRKEARLVVDGSTKAEVREPPGPVRALHLNSTLTIGARLDYRDGYVGCIRALLLNGEPVDLRSYAERGLYGVSAGCVGRCESSPCLNNGTCTERYDGFSCDCRWSSFKGPICADEIGVNMRSSSMIKYDFQGAFRSTLSERIRVGFTTTNPKGFLIGLFSNITQEYLTLMVSNSGHLKVVFDFGFERQELIYPVKHFGLGQYHDVRFSRKNSGSTVVLSVDNYEPQEYHFDIKDSADAQFNNVEYMYIGKNESMKDGFVGCISRVEFDDIYPLKFLFQESPPPNVRSLGTPLTEDFCGVEPVTHPPPEIETRPPPLIDEDKLRDAYGPDTAILGSVLAIILLLLILMAILIGRYMNRHKGEYLTQEDKGAEAALDPDEAVVQSTTGHQVTKRKEFFI</sequence>
<keyword evidence="10" id="KW-0965">Cell junction</keyword>
<dbReference type="InterPro" id="IPR008979">
    <property type="entry name" value="Galactose-bd-like_sf"/>
</dbReference>
<feature type="domain" description="Laminin G" evidence="21">
    <location>
        <begin position="612"/>
        <end position="792"/>
    </location>
</feature>
<comment type="subcellular location">
    <subcellularLocation>
        <location evidence="1">Cell junction</location>
    </subcellularLocation>
    <subcellularLocation>
        <location evidence="2">Membrane</location>
        <topology evidence="2">Single-pass type I membrane protein</topology>
    </subcellularLocation>
</comment>
<keyword evidence="9" id="KW-0732">Signal</keyword>
<protein>
    <recommendedName>
        <fullName evidence="5">L-aminoadipate-semialdehyde dehydrogenase-phosphopantetheinyl transferase</fullName>
    </recommendedName>
    <alternativeName>
        <fullName evidence="14">4'-phosphopantetheinyl transferase</fullName>
    </alternativeName>
    <alternativeName>
        <fullName evidence="15">Alpha-aminoadipic semialdehyde dehydrogenase-phosphopantetheinyl transferase</fullName>
    </alternativeName>
</protein>
<evidence type="ECO:0000259" key="20">
    <source>
        <dbReference type="PROSITE" id="PS50022"/>
    </source>
</evidence>
<dbReference type="CDD" id="cd00054">
    <property type="entry name" value="EGF_CA"/>
    <property type="match status" value="1"/>
</dbReference>
<dbReference type="CDD" id="cd00110">
    <property type="entry name" value="LamG"/>
    <property type="match status" value="4"/>
</dbReference>
<evidence type="ECO:0000259" key="22">
    <source>
        <dbReference type="PROSITE" id="PS50026"/>
    </source>
</evidence>
<dbReference type="InterPro" id="IPR000742">
    <property type="entry name" value="EGF"/>
</dbReference>
<feature type="domain" description="F5/8 type C" evidence="20">
    <location>
        <begin position="400"/>
        <end position="455"/>
    </location>
</feature>
<dbReference type="GO" id="GO:0008897">
    <property type="term" value="F:holo-[acyl-carrier-protein] synthase activity"/>
    <property type="evidence" value="ECO:0007669"/>
    <property type="project" value="UniProtKB-EC"/>
</dbReference>
<dbReference type="SMART" id="SM00294">
    <property type="entry name" value="4.1m"/>
    <property type="match status" value="1"/>
</dbReference>
<evidence type="ECO:0000259" key="21">
    <source>
        <dbReference type="PROSITE" id="PS50025"/>
    </source>
</evidence>
<dbReference type="VEuPathDB" id="VectorBase:ACHR000909"/>
<dbReference type="PROSITE" id="PS01286">
    <property type="entry name" value="FA58C_2"/>
    <property type="match status" value="1"/>
</dbReference>
<evidence type="ECO:0000256" key="4">
    <source>
        <dbReference type="ARBA" id="ARBA00010241"/>
    </source>
</evidence>
<evidence type="ECO:0000256" key="15">
    <source>
        <dbReference type="ARBA" id="ARBA00033443"/>
    </source>
</evidence>
<keyword evidence="8 19" id="KW-0812">Transmembrane</keyword>
<dbReference type="PANTHER" id="PTHR15036:SF91">
    <property type="entry name" value="NEUREXIN-4"/>
    <property type="match status" value="1"/>
</dbReference>
<reference evidence="23" key="2">
    <citation type="submission" date="2020-05" db="UniProtKB">
        <authorList>
            <consortium name="EnsemblMetazoa"/>
        </authorList>
    </citation>
    <scope>IDENTIFICATION</scope>
    <source>
        <strain evidence="23">ACHKN1017</strain>
    </source>
</reference>
<reference evidence="24" key="1">
    <citation type="submission" date="2013-03" db="EMBL/GenBank/DDBJ databases">
        <title>The Genome Sequence of Anopheles christyi ACHKN1017.</title>
        <authorList>
            <consortium name="The Broad Institute Genomics Platform"/>
            <person name="Neafsey D.E."/>
            <person name="Besansky N."/>
            <person name="Walker B."/>
            <person name="Young S.K."/>
            <person name="Zeng Q."/>
            <person name="Gargeya S."/>
            <person name="Fitzgerald M."/>
            <person name="Haas B."/>
            <person name="Abouelleil A."/>
            <person name="Allen A.W."/>
            <person name="Alvarado L."/>
            <person name="Arachchi H.M."/>
            <person name="Berlin A.M."/>
            <person name="Chapman S.B."/>
            <person name="Gainer-Dewar J."/>
            <person name="Goldberg J."/>
            <person name="Griggs A."/>
            <person name="Gujja S."/>
            <person name="Hansen M."/>
            <person name="Howarth C."/>
            <person name="Imamovic A."/>
            <person name="Ireland A."/>
            <person name="Larimer J."/>
            <person name="McCowan C."/>
            <person name="Murphy C."/>
            <person name="Pearson M."/>
            <person name="Poon T.W."/>
            <person name="Priest M."/>
            <person name="Roberts A."/>
            <person name="Saif S."/>
            <person name="Shea T."/>
            <person name="Sisk P."/>
            <person name="Sykes S."/>
            <person name="Wortman J."/>
            <person name="Nusbaum C."/>
            <person name="Birren B."/>
        </authorList>
    </citation>
    <scope>NUCLEOTIDE SEQUENCE [LARGE SCALE GENOMIC DNA]</scope>
    <source>
        <strain evidence="24">ACHKN1017</strain>
    </source>
</reference>
<proteinExistence type="inferred from homology"/>
<dbReference type="GO" id="GO:0000287">
    <property type="term" value="F:magnesium ion binding"/>
    <property type="evidence" value="ECO:0007669"/>
    <property type="project" value="InterPro"/>
</dbReference>
<dbReference type="Gene3D" id="3.90.470.20">
    <property type="entry name" value="4'-phosphopantetheinyl transferase domain"/>
    <property type="match status" value="2"/>
</dbReference>
<dbReference type="InterPro" id="IPR013320">
    <property type="entry name" value="ConA-like_dom_sf"/>
</dbReference>
<evidence type="ECO:0000256" key="12">
    <source>
        <dbReference type="ARBA" id="ARBA00023136"/>
    </source>
</evidence>
<dbReference type="Pfam" id="PF01648">
    <property type="entry name" value="ACPS"/>
    <property type="match status" value="1"/>
</dbReference>
<dbReference type="Gene3D" id="2.60.120.200">
    <property type="match status" value="4"/>
</dbReference>
<dbReference type="PROSITE" id="PS50025">
    <property type="entry name" value="LAM_G_DOMAIN"/>
    <property type="match status" value="4"/>
</dbReference>
<keyword evidence="12 19" id="KW-0472">Membrane</keyword>
<feature type="domain" description="Laminin G" evidence="21">
    <location>
        <begin position="798"/>
        <end position="964"/>
    </location>
</feature>
<dbReference type="CDD" id="cd00057">
    <property type="entry name" value="FA58C"/>
    <property type="match status" value="1"/>
</dbReference>
<evidence type="ECO:0000256" key="3">
    <source>
        <dbReference type="ARBA" id="ARBA00006195"/>
    </source>
</evidence>
<dbReference type="SMART" id="SM00231">
    <property type="entry name" value="FA58C"/>
    <property type="match status" value="1"/>
</dbReference>
<dbReference type="EnsemblMetazoa" id="ACHR000909-RA">
    <property type="protein sequence ID" value="ACHR000909-PA"/>
    <property type="gene ID" value="ACHR000909"/>
</dbReference>
<evidence type="ECO:0000256" key="17">
    <source>
        <dbReference type="ARBA" id="ARBA00048794"/>
    </source>
</evidence>
<evidence type="ECO:0000256" key="9">
    <source>
        <dbReference type="ARBA" id="ARBA00022729"/>
    </source>
</evidence>
<evidence type="ECO:0000256" key="6">
    <source>
        <dbReference type="ARBA" id="ARBA00022536"/>
    </source>
</evidence>
<dbReference type="SUPFAM" id="SSF56214">
    <property type="entry name" value="4'-phosphopantetheinyl transferase"/>
    <property type="match status" value="2"/>
</dbReference>
<dbReference type="SMART" id="SM00181">
    <property type="entry name" value="EGF"/>
    <property type="match status" value="2"/>
</dbReference>
<evidence type="ECO:0000256" key="11">
    <source>
        <dbReference type="ARBA" id="ARBA00022989"/>
    </source>
</evidence>
<dbReference type="InterPro" id="IPR003585">
    <property type="entry name" value="Neurexin-like"/>
</dbReference>
<dbReference type="Proteomes" id="UP000075881">
    <property type="component" value="Unassembled WGS sequence"/>
</dbReference>
<dbReference type="GO" id="GO:0070161">
    <property type="term" value="C:anchoring junction"/>
    <property type="evidence" value="ECO:0007669"/>
    <property type="project" value="UniProtKB-SubCell"/>
</dbReference>
<evidence type="ECO:0000256" key="8">
    <source>
        <dbReference type="ARBA" id="ARBA00022692"/>
    </source>
</evidence>
<evidence type="ECO:0000256" key="18">
    <source>
        <dbReference type="PROSITE-ProRule" id="PRU00076"/>
    </source>
</evidence>
<feature type="domain" description="EGF-like" evidence="22">
    <location>
        <begin position="966"/>
        <end position="1003"/>
    </location>
</feature>
<dbReference type="PROSITE" id="PS50026">
    <property type="entry name" value="EGF_3"/>
    <property type="match status" value="2"/>
</dbReference>
<dbReference type="Gene3D" id="2.10.25.10">
    <property type="entry name" value="Laminin"/>
    <property type="match status" value="2"/>
</dbReference>
<keyword evidence="11 19" id="KW-1133">Transmembrane helix</keyword>